<protein>
    <submittedName>
        <fullName evidence="1">Uncharacterized protein</fullName>
    </submittedName>
</protein>
<reference evidence="1 2" key="1">
    <citation type="journal article" date="2021" name="Hortic Res">
        <title>High-quality reference genome and annotation aids understanding of berry development for evergreen blueberry (Vaccinium darrowii).</title>
        <authorList>
            <person name="Yu J."/>
            <person name="Hulse-Kemp A.M."/>
            <person name="Babiker E."/>
            <person name="Staton M."/>
        </authorList>
    </citation>
    <scope>NUCLEOTIDE SEQUENCE [LARGE SCALE GENOMIC DNA]</scope>
    <source>
        <strain evidence="2">cv. NJ 8807/NJ 8810</strain>
        <tissue evidence="1">Young leaf</tissue>
    </source>
</reference>
<comment type="caution">
    <text evidence="1">The sequence shown here is derived from an EMBL/GenBank/DDBJ whole genome shotgun (WGS) entry which is preliminary data.</text>
</comment>
<evidence type="ECO:0000313" key="2">
    <source>
        <dbReference type="Proteomes" id="UP000828048"/>
    </source>
</evidence>
<sequence>MSDLFFSISISVNPNYGDEIPTRGPPPPPPPPGSSSLLNREDHSSSTQFESNELSQADSESIPADGPKENTSEGVCDIKLTLTEWACCGIDLVEEMANKMIEKYDKYWDNTHGFLGVAVVLDPRFKMTLIGYYYKKIYGEKLGEEMAEEVRVRCFDLLTLYEGKTNNNKKCFEVTSSSKRPTTYLKCKDRLSDFDSYRDNLKKAKTSHVKSELEHYLEEEELPSLEDIPTINDEDMDVDDECMSGVTHIDD</sequence>
<dbReference type="EMBL" id="CM037152">
    <property type="protein sequence ID" value="KAH7833186.1"/>
    <property type="molecule type" value="Genomic_DNA"/>
</dbReference>
<proteinExistence type="predicted"/>
<gene>
    <name evidence="1" type="ORF">Vadar_003893</name>
</gene>
<name>A0ACB7WXT5_9ERIC</name>
<dbReference type="Proteomes" id="UP000828048">
    <property type="component" value="Chromosome 2"/>
</dbReference>
<organism evidence="1 2">
    <name type="scientific">Vaccinium darrowii</name>
    <dbReference type="NCBI Taxonomy" id="229202"/>
    <lineage>
        <taxon>Eukaryota</taxon>
        <taxon>Viridiplantae</taxon>
        <taxon>Streptophyta</taxon>
        <taxon>Embryophyta</taxon>
        <taxon>Tracheophyta</taxon>
        <taxon>Spermatophyta</taxon>
        <taxon>Magnoliopsida</taxon>
        <taxon>eudicotyledons</taxon>
        <taxon>Gunneridae</taxon>
        <taxon>Pentapetalae</taxon>
        <taxon>asterids</taxon>
        <taxon>Ericales</taxon>
        <taxon>Ericaceae</taxon>
        <taxon>Vaccinioideae</taxon>
        <taxon>Vaccinieae</taxon>
        <taxon>Vaccinium</taxon>
    </lineage>
</organism>
<accession>A0ACB7WXT5</accession>
<evidence type="ECO:0000313" key="1">
    <source>
        <dbReference type="EMBL" id="KAH7833186.1"/>
    </source>
</evidence>
<keyword evidence="2" id="KW-1185">Reference proteome</keyword>